<dbReference type="Pfam" id="PF00084">
    <property type="entry name" value="Sushi"/>
    <property type="match status" value="2"/>
</dbReference>
<dbReference type="AlphaFoldDB" id="A0A8X6QZA8"/>
<dbReference type="Gene3D" id="2.60.120.260">
    <property type="entry name" value="Galactose-binding domain-like"/>
    <property type="match status" value="1"/>
</dbReference>
<keyword evidence="3" id="KW-1133">Transmembrane helix</keyword>
<dbReference type="InterPro" id="IPR035976">
    <property type="entry name" value="Sushi/SCR/CCP_sf"/>
</dbReference>
<dbReference type="PROSITE" id="PS50923">
    <property type="entry name" value="SUSHI"/>
    <property type="match status" value="2"/>
</dbReference>
<evidence type="ECO:0000313" key="5">
    <source>
        <dbReference type="EMBL" id="GFU58045.1"/>
    </source>
</evidence>
<comment type="caution">
    <text evidence="5">The sequence shown here is derived from an EMBL/GenBank/DDBJ whole genome shotgun (WGS) entry which is preliminary data.</text>
</comment>
<keyword evidence="2" id="KW-0768">Sushi</keyword>
<protein>
    <recommendedName>
        <fullName evidence="4">Sushi domain-containing protein</fullName>
    </recommendedName>
</protein>
<name>A0A8X6QZA8_NEPPI</name>
<accession>A0A8X6QZA8</accession>
<evidence type="ECO:0000256" key="3">
    <source>
        <dbReference type="SAM" id="Phobius"/>
    </source>
</evidence>
<feature type="transmembrane region" description="Helical" evidence="3">
    <location>
        <begin position="341"/>
        <end position="366"/>
    </location>
</feature>
<reference evidence="5" key="1">
    <citation type="submission" date="2020-08" db="EMBL/GenBank/DDBJ databases">
        <title>Multicomponent nature underlies the extraordinary mechanical properties of spider dragline silk.</title>
        <authorList>
            <person name="Kono N."/>
            <person name="Nakamura H."/>
            <person name="Mori M."/>
            <person name="Yoshida Y."/>
            <person name="Ohtoshi R."/>
            <person name="Malay A.D."/>
            <person name="Moran D.A.P."/>
            <person name="Tomita M."/>
            <person name="Numata K."/>
            <person name="Arakawa K."/>
        </authorList>
    </citation>
    <scope>NUCLEOTIDE SEQUENCE</scope>
</reference>
<proteinExistence type="predicted"/>
<dbReference type="Proteomes" id="UP000887013">
    <property type="component" value="Unassembled WGS sequence"/>
</dbReference>
<feature type="domain" description="Sushi" evidence="4">
    <location>
        <begin position="32"/>
        <end position="94"/>
    </location>
</feature>
<gene>
    <name evidence="5" type="primary">AVEN_45131_1</name>
    <name evidence="5" type="ORF">NPIL_295441</name>
</gene>
<keyword evidence="1" id="KW-1015">Disulfide bond</keyword>
<dbReference type="OrthoDB" id="406096at2759"/>
<organism evidence="5 6">
    <name type="scientific">Nephila pilipes</name>
    <name type="common">Giant wood spider</name>
    <name type="synonym">Nephila maculata</name>
    <dbReference type="NCBI Taxonomy" id="299642"/>
    <lineage>
        <taxon>Eukaryota</taxon>
        <taxon>Metazoa</taxon>
        <taxon>Ecdysozoa</taxon>
        <taxon>Arthropoda</taxon>
        <taxon>Chelicerata</taxon>
        <taxon>Arachnida</taxon>
        <taxon>Araneae</taxon>
        <taxon>Araneomorphae</taxon>
        <taxon>Entelegynae</taxon>
        <taxon>Araneoidea</taxon>
        <taxon>Nephilidae</taxon>
        <taxon>Nephila</taxon>
    </lineage>
</organism>
<evidence type="ECO:0000259" key="4">
    <source>
        <dbReference type="PROSITE" id="PS50923"/>
    </source>
</evidence>
<dbReference type="SUPFAM" id="SSF57535">
    <property type="entry name" value="Complement control module/SCR domain"/>
    <property type="match status" value="2"/>
</dbReference>
<dbReference type="Gene3D" id="2.10.70.10">
    <property type="entry name" value="Complement Module, domain 1"/>
    <property type="match status" value="2"/>
</dbReference>
<keyword evidence="3" id="KW-0472">Membrane</keyword>
<comment type="caution">
    <text evidence="2">Lacks conserved residue(s) required for the propagation of feature annotation.</text>
</comment>
<evidence type="ECO:0000256" key="2">
    <source>
        <dbReference type="PROSITE-ProRule" id="PRU00302"/>
    </source>
</evidence>
<keyword evidence="6" id="KW-1185">Reference proteome</keyword>
<feature type="domain" description="Sushi" evidence="4">
    <location>
        <begin position="266"/>
        <end position="325"/>
    </location>
</feature>
<keyword evidence="3" id="KW-0812">Transmembrane</keyword>
<sequence>MIYKLRILNRLYRLIFIATLLLILGFIALTESMCGRLGLTINCSYNNDILKRDYKVGDVVSYSCVSWPCYSPNLMPRRCQENGSWSGTIPFCYKSSGLETIDQVSIVKDQKRYDAGFTMDGKNDTCFKILLGPDTFWIAVLTKPYRIVAVRVTFPDRIKEISLLVDIMEGNSSRSTCESYQRKSDSDKNSQLFVCKKGVMGDRVIITQQITEPYNENEHFELCEVNIFLQPNYGNFFVKFWLRAVRSWPENVTKMGLGIPRICTQITCDPTKLEVSNEGQWVPLNETISIRVLICQTGYHIEGSPAVTRCLPNGSWSYTMAVCRKTPLFDTWNSEWTPSTILLSAVAVGAGTAICILCLAMCFLVLKKRRQSKINSTVFHVGVSDSILYHEGSKDQQYKANTYEDLIELRQNPTNTKPRKPCSALPHLPILPMDTDPVYAQPFETVAFPKLTSTSTGGDIYTAHIYAEPIDSHIPLSGPSAFNSASETWLRSGAKKFGRKMSLPGRASLPEDSKLQTNQINSTTLRFTDNSLNTSSTDKMLDEKDITTQYEPKMPDTTELINNSVYLDTTDTSFKPKKDLDQFQMIDNDIYQDDYFSNV</sequence>
<evidence type="ECO:0000256" key="1">
    <source>
        <dbReference type="ARBA" id="ARBA00023157"/>
    </source>
</evidence>
<evidence type="ECO:0000313" key="6">
    <source>
        <dbReference type="Proteomes" id="UP000887013"/>
    </source>
</evidence>
<dbReference type="EMBL" id="BMAW01040021">
    <property type="protein sequence ID" value="GFU58045.1"/>
    <property type="molecule type" value="Genomic_DNA"/>
</dbReference>
<dbReference type="CDD" id="cd00033">
    <property type="entry name" value="CCP"/>
    <property type="match status" value="2"/>
</dbReference>
<dbReference type="InterPro" id="IPR000436">
    <property type="entry name" value="Sushi_SCR_CCP_dom"/>
</dbReference>